<dbReference type="PANTHER" id="PTHR35526:SF3">
    <property type="entry name" value="ANTI-SIGMA-F FACTOR RSBW"/>
    <property type="match status" value="1"/>
</dbReference>
<dbReference type="InterPro" id="IPR050267">
    <property type="entry name" value="Anti-sigma-factor_SerPK"/>
</dbReference>
<keyword evidence="3" id="KW-0067">ATP-binding</keyword>
<dbReference type="InterPro" id="IPR003594">
    <property type="entry name" value="HATPase_dom"/>
</dbReference>
<dbReference type="InterPro" id="IPR036890">
    <property type="entry name" value="HATPase_C_sf"/>
</dbReference>
<organism evidence="3 4">
    <name type="scientific">Oryzomonas sagensis</name>
    <dbReference type="NCBI Taxonomy" id="2603857"/>
    <lineage>
        <taxon>Bacteria</taxon>
        <taxon>Pseudomonadati</taxon>
        <taxon>Thermodesulfobacteriota</taxon>
        <taxon>Desulfuromonadia</taxon>
        <taxon>Geobacterales</taxon>
        <taxon>Geobacteraceae</taxon>
        <taxon>Oryzomonas</taxon>
    </lineage>
</organism>
<reference evidence="3 4" key="1">
    <citation type="journal article" date="2020" name="Microorganisms">
        <title>Description of Three Novel Members in the Family Geobacteraceae, Oryzomonas japonicum gen. nov., sp. nov., Oryzomonas sagensis sp. nov., and Oryzomonas ruber sp. nov.</title>
        <authorList>
            <person name="Xu Z."/>
            <person name="Masuda Y."/>
            <person name="Hayakawa C."/>
            <person name="Ushijima N."/>
            <person name="Kawano K."/>
            <person name="Shiratori Y."/>
            <person name="Senoo K."/>
            <person name="Itoh H."/>
        </authorList>
    </citation>
    <scope>NUCLEOTIDE SEQUENCE [LARGE SCALE GENOMIC DNA]</scope>
    <source>
        <strain evidence="3 4">Red100</strain>
    </source>
</reference>
<keyword evidence="4" id="KW-1185">Reference proteome</keyword>
<keyword evidence="1" id="KW-0808">Transferase</keyword>
<dbReference type="Gene3D" id="3.30.565.10">
    <property type="entry name" value="Histidine kinase-like ATPase, C-terminal domain"/>
    <property type="match status" value="1"/>
</dbReference>
<evidence type="ECO:0000313" key="4">
    <source>
        <dbReference type="Proteomes" id="UP000798046"/>
    </source>
</evidence>
<comment type="caution">
    <text evidence="3">The sequence shown here is derived from an EMBL/GenBank/DDBJ whole genome shotgun (WGS) entry which is preliminary data.</text>
</comment>
<name>A0ABQ6TMT4_9BACT</name>
<dbReference type="PANTHER" id="PTHR35526">
    <property type="entry name" value="ANTI-SIGMA-F FACTOR RSBW-RELATED"/>
    <property type="match status" value="1"/>
</dbReference>
<dbReference type="GO" id="GO:0005524">
    <property type="term" value="F:ATP binding"/>
    <property type="evidence" value="ECO:0007669"/>
    <property type="project" value="UniProtKB-KW"/>
</dbReference>
<gene>
    <name evidence="3" type="ORF">F6V30_13295</name>
</gene>
<dbReference type="RefSeq" id="WP_151157424.1">
    <property type="nucleotide sequence ID" value="NZ_VZRA01000003.1"/>
</dbReference>
<evidence type="ECO:0000256" key="1">
    <source>
        <dbReference type="ARBA" id="ARBA00022527"/>
    </source>
</evidence>
<proteinExistence type="predicted"/>
<keyword evidence="1" id="KW-0418">Kinase</keyword>
<evidence type="ECO:0000259" key="2">
    <source>
        <dbReference type="Pfam" id="PF13581"/>
    </source>
</evidence>
<dbReference type="SUPFAM" id="SSF55874">
    <property type="entry name" value="ATPase domain of HSP90 chaperone/DNA topoisomerase II/histidine kinase"/>
    <property type="match status" value="1"/>
</dbReference>
<dbReference type="CDD" id="cd16936">
    <property type="entry name" value="HATPase_RsbW-like"/>
    <property type="match status" value="1"/>
</dbReference>
<evidence type="ECO:0000313" key="3">
    <source>
        <dbReference type="EMBL" id="KAB0669764.1"/>
    </source>
</evidence>
<dbReference type="Proteomes" id="UP000798046">
    <property type="component" value="Unassembled WGS sequence"/>
</dbReference>
<dbReference type="Pfam" id="PF13581">
    <property type="entry name" value="HATPase_c_2"/>
    <property type="match status" value="1"/>
</dbReference>
<protein>
    <submittedName>
        <fullName evidence="3">ATP-binding protein</fullName>
    </submittedName>
</protein>
<keyword evidence="1" id="KW-0723">Serine/threonine-protein kinase</keyword>
<sequence length="142" mass="15773">MKNTIDIEIVVPNQTRYLSMIGKIGENVVRELDRFKGDREALAHHLNVVLTEAMVNAIKHANAADPSKEIQIRISVSDQEICIKVYDSGQGFDLTSVPDPKFEADQLGEKGRGIFIIRSLMDSVEYKKADGGNVLEMKKSLG</sequence>
<accession>A0ABQ6TMT4</accession>
<keyword evidence="3" id="KW-0547">Nucleotide-binding</keyword>
<feature type="domain" description="Histidine kinase/HSP90-like ATPase" evidence="2">
    <location>
        <begin position="36"/>
        <end position="139"/>
    </location>
</feature>
<dbReference type="EMBL" id="VZRA01000003">
    <property type="protein sequence ID" value="KAB0669764.1"/>
    <property type="molecule type" value="Genomic_DNA"/>
</dbReference>